<sequence>MAEVLLLLAALALTLACAVFVAAEFSLTTVERSAVERAVEEGSGARKGC</sequence>
<evidence type="ECO:0000313" key="2">
    <source>
        <dbReference type="Proteomes" id="UP000287830"/>
    </source>
</evidence>
<dbReference type="AlphaFoldDB" id="A0A7U9L2P7"/>
<gene>
    <name evidence="1" type="ORF">OEIGOIKO_06952</name>
</gene>
<evidence type="ECO:0008006" key="3">
    <source>
        <dbReference type="Google" id="ProtNLM"/>
    </source>
</evidence>
<dbReference type="Proteomes" id="UP000287830">
    <property type="component" value="Unassembled WGS sequence"/>
</dbReference>
<organism evidence="1 2">
    <name type="scientific">Streptomyces chrestomyceticus JCM 4735</name>
    <dbReference type="NCBI Taxonomy" id="1306181"/>
    <lineage>
        <taxon>Bacteria</taxon>
        <taxon>Bacillati</taxon>
        <taxon>Actinomycetota</taxon>
        <taxon>Actinomycetes</taxon>
        <taxon>Kitasatosporales</taxon>
        <taxon>Streptomycetaceae</taxon>
        <taxon>Streptomyces</taxon>
    </lineage>
</organism>
<name>A0A7U9L2P7_9ACTN</name>
<protein>
    <recommendedName>
        <fullName evidence="3">CNNM transmembrane domain-containing protein</fullName>
    </recommendedName>
</protein>
<proteinExistence type="predicted"/>
<reference evidence="1 2" key="1">
    <citation type="submission" date="2018-11" db="EMBL/GenBank/DDBJ databases">
        <title>Whole genome sequence of Streptomyces chrestomyceticus NBRC 13444(T).</title>
        <authorList>
            <person name="Komaki H."/>
            <person name="Tamura T."/>
        </authorList>
    </citation>
    <scope>NUCLEOTIDE SEQUENCE [LARGE SCALE GENOMIC DNA]</scope>
    <source>
        <strain evidence="1 2">NBRC 13444</strain>
    </source>
</reference>
<accession>A0A7U9L2P7</accession>
<dbReference type="EMBL" id="BHZC01000001">
    <property type="protein sequence ID" value="GCD39123.1"/>
    <property type="molecule type" value="Genomic_DNA"/>
</dbReference>
<comment type="caution">
    <text evidence="1">The sequence shown here is derived from an EMBL/GenBank/DDBJ whole genome shotgun (WGS) entry which is preliminary data.</text>
</comment>
<evidence type="ECO:0000313" key="1">
    <source>
        <dbReference type="EMBL" id="GCD39123.1"/>
    </source>
</evidence>